<evidence type="ECO:0000313" key="1">
    <source>
        <dbReference type="EMBL" id="KAK7082570.1"/>
    </source>
</evidence>
<accession>A0AAN9ADS7</accession>
<sequence>MTVQEFLQDTVMRRLLNFSELSMPCSQGVLDIHSQVTRFGNIRQFNQLQIYVDGTVLNFLNSLVRDITAHICNSPCDDIIGQRHVLHLLGCPVPRTSSTIQMVHGLIRFSEAECKAFSLMHGHTTPQEAYRSGSVLA</sequence>
<name>A0AAN9ADS7_HALRR</name>
<reference evidence="1 2" key="1">
    <citation type="submission" date="2023-11" db="EMBL/GenBank/DDBJ databases">
        <title>Halocaridina rubra genome assembly.</title>
        <authorList>
            <person name="Smith C."/>
        </authorList>
    </citation>
    <scope>NUCLEOTIDE SEQUENCE [LARGE SCALE GENOMIC DNA]</scope>
    <source>
        <strain evidence="1">EP-1</strain>
        <tissue evidence="1">Whole</tissue>
    </source>
</reference>
<keyword evidence="2" id="KW-1185">Reference proteome</keyword>
<comment type="caution">
    <text evidence="1">The sequence shown here is derived from an EMBL/GenBank/DDBJ whole genome shotgun (WGS) entry which is preliminary data.</text>
</comment>
<proteinExistence type="predicted"/>
<organism evidence="1 2">
    <name type="scientific">Halocaridina rubra</name>
    <name type="common">Hawaiian red shrimp</name>
    <dbReference type="NCBI Taxonomy" id="373956"/>
    <lineage>
        <taxon>Eukaryota</taxon>
        <taxon>Metazoa</taxon>
        <taxon>Ecdysozoa</taxon>
        <taxon>Arthropoda</taxon>
        <taxon>Crustacea</taxon>
        <taxon>Multicrustacea</taxon>
        <taxon>Malacostraca</taxon>
        <taxon>Eumalacostraca</taxon>
        <taxon>Eucarida</taxon>
        <taxon>Decapoda</taxon>
        <taxon>Pleocyemata</taxon>
        <taxon>Caridea</taxon>
        <taxon>Atyoidea</taxon>
        <taxon>Atyidae</taxon>
        <taxon>Halocaridina</taxon>
    </lineage>
</organism>
<dbReference type="Proteomes" id="UP001381693">
    <property type="component" value="Unassembled WGS sequence"/>
</dbReference>
<protein>
    <submittedName>
        <fullName evidence="1">Uncharacterized protein</fullName>
    </submittedName>
</protein>
<dbReference type="EMBL" id="JAXCGZ010003964">
    <property type="protein sequence ID" value="KAK7082570.1"/>
    <property type="molecule type" value="Genomic_DNA"/>
</dbReference>
<dbReference type="AlphaFoldDB" id="A0AAN9ADS7"/>
<gene>
    <name evidence="1" type="ORF">SK128_013316</name>
</gene>
<evidence type="ECO:0000313" key="2">
    <source>
        <dbReference type="Proteomes" id="UP001381693"/>
    </source>
</evidence>